<dbReference type="EMBL" id="JAPJZH010000006">
    <property type="protein sequence ID" value="MDA4845921.1"/>
    <property type="molecule type" value="Genomic_DNA"/>
</dbReference>
<name>A0ABT4VMM7_9HYPH</name>
<dbReference type="Proteomes" id="UP001148313">
    <property type="component" value="Unassembled WGS sequence"/>
</dbReference>
<gene>
    <name evidence="1" type="ORF">OOZ53_11215</name>
</gene>
<protein>
    <submittedName>
        <fullName evidence="1">Uncharacterized protein</fullName>
    </submittedName>
</protein>
<proteinExistence type="predicted"/>
<sequence length="174" mass="19859">MTEKPKIELKAVELIVRASEETPCYAAKVYVDGKHFANVENSGHGGGDNVHPPKSGEWAEFHQKLQDLEARIAETYPPHSFEAGDETLRLEESLEGLCHALVWEWHFRRLLKRKLKSKVLVFRAKDNRVVESVHRLSPTVLEGFRKRYGNEEGHVILNDQPFDKALKLYTGEAA</sequence>
<organism evidence="1 2">
    <name type="scientific">Hoeflea poritis</name>
    <dbReference type="NCBI Taxonomy" id="2993659"/>
    <lineage>
        <taxon>Bacteria</taxon>
        <taxon>Pseudomonadati</taxon>
        <taxon>Pseudomonadota</taxon>
        <taxon>Alphaproteobacteria</taxon>
        <taxon>Hyphomicrobiales</taxon>
        <taxon>Rhizobiaceae</taxon>
        <taxon>Hoeflea</taxon>
    </lineage>
</organism>
<dbReference type="RefSeq" id="WP_271089628.1">
    <property type="nucleotide sequence ID" value="NZ_JAPJZH010000006.1"/>
</dbReference>
<comment type="caution">
    <text evidence="1">The sequence shown here is derived from an EMBL/GenBank/DDBJ whole genome shotgun (WGS) entry which is preliminary data.</text>
</comment>
<accession>A0ABT4VMM7</accession>
<evidence type="ECO:0000313" key="2">
    <source>
        <dbReference type="Proteomes" id="UP001148313"/>
    </source>
</evidence>
<keyword evidence="2" id="KW-1185">Reference proteome</keyword>
<evidence type="ECO:0000313" key="1">
    <source>
        <dbReference type="EMBL" id="MDA4845921.1"/>
    </source>
</evidence>
<reference evidence="1" key="1">
    <citation type="submission" date="2022-11" db="EMBL/GenBank/DDBJ databases">
        <title>Hoeflea poritis sp. nov., isolated from scleractinian coral Porites lutea.</title>
        <authorList>
            <person name="Zhang G."/>
            <person name="Wei Q."/>
            <person name="Cai L."/>
        </authorList>
    </citation>
    <scope>NUCLEOTIDE SEQUENCE</scope>
    <source>
        <strain evidence="1">E7-10</strain>
    </source>
</reference>